<keyword evidence="3" id="KW-1185">Reference proteome</keyword>
<protein>
    <submittedName>
        <fullName evidence="2">Uncharacterized protein</fullName>
    </submittedName>
</protein>
<name>A0A0L0QKF1_VIRPA</name>
<evidence type="ECO:0000313" key="3">
    <source>
        <dbReference type="Proteomes" id="UP000036780"/>
    </source>
</evidence>
<dbReference type="Proteomes" id="UP000036780">
    <property type="component" value="Unassembled WGS sequence"/>
</dbReference>
<sequence length="59" mass="6904">MKLLIAQLVIIAVVWVGMAFFFSDMTEPAKVIFYLVTSWMLLLIVLITKSWWKNRKNEG</sequence>
<dbReference type="OrthoDB" id="2707035at2"/>
<keyword evidence="1" id="KW-0812">Transmembrane</keyword>
<dbReference type="PATRIC" id="fig|1473.5.peg.762"/>
<evidence type="ECO:0000313" key="2">
    <source>
        <dbReference type="EMBL" id="KNE19105.1"/>
    </source>
</evidence>
<keyword evidence="1" id="KW-1133">Transmembrane helix</keyword>
<evidence type="ECO:0000256" key="1">
    <source>
        <dbReference type="SAM" id="Phobius"/>
    </source>
</evidence>
<comment type="caution">
    <text evidence="2">The sequence shown here is derived from an EMBL/GenBank/DDBJ whole genome shotgun (WGS) entry which is preliminary data.</text>
</comment>
<accession>A0A0L0QKF1</accession>
<keyword evidence="1" id="KW-0472">Membrane</keyword>
<gene>
    <name evidence="2" type="ORF">AFK71_11165</name>
</gene>
<reference evidence="3" key="1">
    <citation type="submission" date="2015-07" db="EMBL/GenBank/DDBJ databases">
        <title>Fjat-10053 dsm26.</title>
        <authorList>
            <person name="Liu B."/>
            <person name="Wang J."/>
            <person name="Zhu Y."/>
            <person name="Liu G."/>
            <person name="Chen Q."/>
            <person name="Chen Z."/>
            <person name="Lan J."/>
            <person name="Che J."/>
            <person name="Ge C."/>
            <person name="Shi H."/>
            <person name="Pan Z."/>
            <person name="Liu X."/>
        </authorList>
    </citation>
    <scope>NUCLEOTIDE SEQUENCE [LARGE SCALE GENOMIC DNA]</scope>
    <source>
        <strain evidence="3">DSM 26</strain>
    </source>
</reference>
<proteinExistence type="predicted"/>
<dbReference type="EMBL" id="LGTO01000007">
    <property type="protein sequence ID" value="KNE19105.1"/>
    <property type="molecule type" value="Genomic_DNA"/>
</dbReference>
<dbReference type="RefSeq" id="WP_050351610.1">
    <property type="nucleotide sequence ID" value="NZ_BOSN01000006.1"/>
</dbReference>
<dbReference type="AlphaFoldDB" id="A0A0L0QKF1"/>
<dbReference type="GeneID" id="66872133"/>
<organism evidence="2 3">
    <name type="scientific">Virgibacillus pantothenticus</name>
    <dbReference type="NCBI Taxonomy" id="1473"/>
    <lineage>
        <taxon>Bacteria</taxon>
        <taxon>Bacillati</taxon>
        <taxon>Bacillota</taxon>
        <taxon>Bacilli</taxon>
        <taxon>Bacillales</taxon>
        <taxon>Bacillaceae</taxon>
        <taxon>Virgibacillus</taxon>
    </lineage>
</organism>
<feature type="transmembrane region" description="Helical" evidence="1">
    <location>
        <begin position="29"/>
        <end position="47"/>
    </location>
</feature>